<evidence type="ECO:0000256" key="7">
    <source>
        <dbReference type="ARBA" id="ARBA00022737"/>
    </source>
</evidence>
<dbReference type="SMART" id="SM00109">
    <property type="entry name" value="C1"/>
    <property type="match status" value="1"/>
</dbReference>
<dbReference type="SMART" id="SM00147">
    <property type="entry name" value="RasGEF"/>
    <property type="match status" value="1"/>
</dbReference>
<keyword evidence="15" id="KW-1133">Transmembrane helix</keyword>
<evidence type="ECO:0000256" key="1">
    <source>
        <dbReference type="ARBA" id="ARBA00004184"/>
    </source>
</evidence>
<gene>
    <name evidence="19" type="primary">RASGRP1</name>
</gene>
<dbReference type="InterPro" id="IPR002048">
    <property type="entry name" value="EF_hand_dom"/>
</dbReference>
<feature type="compositionally biased region" description="Pro residues" evidence="14">
    <location>
        <begin position="560"/>
        <end position="569"/>
    </location>
</feature>
<dbReference type="GO" id="GO:0008270">
    <property type="term" value="F:zinc ion binding"/>
    <property type="evidence" value="ECO:0007669"/>
    <property type="project" value="UniProtKB-KW"/>
</dbReference>
<dbReference type="Gene3D" id="1.10.840.10">
    <property type="entry name" value="Ras guanine-nucleotide exchange factors catalytic domain"/>
    <property type="match status" value="1"/>
</dbReference>
<dbReference type="AlphaFoldDB" id="A0A8C8DAN5"/>
<keyword evidence="20" id="KW-1185">Reference proteome</keyword>
<dbReference type="Gene3D" id="1.10.238.10">
    <property type="entry name" value="EF-hand"/>
    <property type="match status" value="1"/>
</dbReference>
<dbReference type="InterPro" id="IPR002219">
    <property type="entry name" value="PKC_DAG/PE"/>
</dbReference>
<feature type="domain" description="Ras-GEF" evidence="16">
    <location>
        <begin position="121"/>
        <end position="352"/>
    </location>
</feature>
<evidence type="ECO:0000256" key="10">
    <source>
        <dbReference type="ARBA" id="ARBA00022837"/>
    </source>
</evidence>
<dbReference type="GO" id="GO:0007265">
    <property type="term" value="P:Ras protein signal transduction"/>
    <property type="evidence" value="ECO:0007669"/>
    <property type="project" value="TreeGrafter"/>
</dbReference>
<dbReference type="GO" id="GO:0005886">
    <property type="term" value="C:plasma membrane"/>
    <property type="evidence" value="ECO:0007669"/>
    <property type="project" value="TreeGrafter"/>
</dbReference>
<dbReference type="InterPro" id="IPR008937">
    <property type="entry name" value="Ras-like_GEF"/>
</dbReference>
<evidence type="ECO:0000256" key="14">
    <source>
        <dbReference type="SAM" id="MobiDB-lite"/>
    </source>
</evidence>
<evidence type="ECO:0008006" key="21">
    <source>
        <dbReference type="Google" id="ProtNLM"/>
    </source>
</evidence>
<dbReference type="Pfam" id="PF00617">
    <property type="entry name" value="RasGEF"/>
    <property type="match status" value="1"/>
</dbReference>
<evidence type="ECO:0000256" key="9">
    <source>
        <dbReference type="ARBA" id="ARBA00022833"/>
    </source>
</evidence>
<dbReference type="PROSITE" id="PS00018">
    <property type="entry name" value="EF_HAND_1"/>
    <property type="match status" value="1"/>
</dbReference>
<evidence type="ECO:0000256" key="12">
    <source>
        <dbReference type="ARBA" id="ARBA00023136"/>
    </source>
</evidence>
<keyword evidence="12 15" id="KW-0472">Membrane</keyword>
<evidence type="ECO:0000256" key="6">
    <source>
        <dbReference type="ARBA" id="ARBA00022723"/>
    </source>
</evidence>
<dbReference type="Ensembl" id="ENSOTST00005022601.2">
    <property type="protein sequence ID" value="ENSOTSP00005020793.1"/>
    <property type="gene ID" value="ENSOTSG00005010045.2"/>
</dbReference>
<keyword evidence="4" id="KW-0963">Cytoplasm</keyword>
<dbReference type="InterPro" id="IPR011992">
    <property type="entry name" value="EF-hand-dom_pair"/>
</dbReference>
<dbReference type="InterPro" id="IPR018247">
    <property type="entry name" value="EF_Hand_1_Ca_BS"/>
</dbReference>
<evidence type="ECO:0000256" key="5">
    <source>
        <dbReference type="ARBA" id="ARBA00022658"/>
    </source>
</evidence>
<evidence type="ECO:0000313" key="20">
    <source>
        <dbReference type="Proteomes" id="UP000694402"/>
    </source>
</evidence>
<evidence type="ECO:0000256" key="11">
    <source>
        <dbReference type="ARBA" id="ARBA00023054"/>
    </source>
</evidence>
<feature type="compositionally biased region" description="Basic and acidic residues" evidence="14">
    <location>
        <begin position="622"/>
        <end position="632"/>
    </location>
</feature>
<feature type="region of interest" description="Disordered" evidence="14">
    <location>
        <begin position="622"/>
        <end position="647"/>
    </location>
</feature>
<keyword evidence="11" id="KW-0175">Coiled coil</keyword>
<keyword evidence="7" id="KW-0677">Repeat</keyword>
<evidence type="ECO:0000259" key="17">
    <source>
        <dbReference type="PROSITE" id="PS50081"/>
    </source>
</evidence>
<dbReference type="Proteomes" id="UP000694402">
    <property type="component" value="Unassembled WGS sequence"/>
</dbReference>
<dbReference type="SUPFAM" id="SSF48366">
    <property type="entry name" value="Ras GEF"/>
    <property type="match status" value="1"/>
</dbReference>
<reference evidence="19" key="2">
    <citation type="submission" date="2025-09" db="UniProtKB">
        <authorList>
            <consortium name="Ensembl"/>
        </authorList>
    </citation>
    <scope>IDENTIFICATION</scope>
</reference>
<feature type="transmembrane region" description="Helical" evidence="15">
    <location>
        <begin position="29"/>
        <end position="49"/>
    </location>
</feature>
<keyword evidence="9" id="KW-0862">Zinc</keyword>
<dbReference type="FunFam" id="1.10.238.10:FF:000051">
    <property type="entry name" value="Ras guanyl-releasing protein 3 isoform 1"/>
    <property type="match status" value="1"/>
</dbReference>
<dbReference type="PROSITE" id="PS50009">
    <property type="entry name" value="RASGEF_CAT"/>
    <property type="match status" value="1"/>
</dbReference>
<dbReference type="Gene3D" id="1.20.870.10">
    <property type="entry name" value="Son of sevenless (SoS) protein Chain: S domain 1"/>
    <property type="match status" value="1"/>
</dbReference>
<dbReference type="Gene3D" id="3.30.60.20">
    <property type="match status" value="1"/>
</dbReference>
<proteinExistence type="inferred from homology"/>
<dbReference type="PROSITE" id="PS50081">
    <property type="entry name" value="ZF_DAG_PE_2"/>
    <property type="match status" value="1"/>
</dbReference>
<keyword evidence="5 13" id="KW-0344">Guanine-nucleotide releasing factor</keyword>
<feature type="region of interest" description="Disordered" evidence="14">
    <location>
        <begin position="503"/>
        <end position="577"/>
    </location>
</feature>
<comment type="subcellular location">
    <subcellularLocation>
        <location evidence="2">Cytoplasm</location>
        <location evidence="2">Cytosol</location>
    </subcellularLocation>
    <subcellularLocation>
        <location evidence="1">Endomembrane system</location>
        <topology evidence="1">Peripheral membrane protein</topology>
    </subcellularLocation>
</comment>
<dbReference type="InterPro" id="IPR036964">
    <property type="entry name" value="RASGEF_cat_dom_sf"/>
</dbReference>
<evidence type="ECO:0000256" key="13">
    <source>
        <dbReference type="PROSITE-ProRule" id="PRU00168"/>
    </source>
</evidence>
<evidence type="ECO:0000259" key="16">
    <source>
        <dbReference type="PROSITE" id="PS50009"/>
    </source>
</evidence>
<feature type="domain" description="EF-hand" evidence="18">
    <location>
        <begin position="386"/>
        <end position="421"/>
    </location>
</feature>
<protein>
    <recommendedName>
        <fullName evidence="21">RAS guanyl releasing protein 1</fullName>
    </recommendedName>
</protein>
<accession>A0A8C8DAN5</accession>
<sequence>MSQLHPPLGKTTRSYLGYPIGSLQKLDFFSNYLIVVNTVLLSIYFRYWIQEFWTMFRLHSSLSDSMEQFQDLVRDQGQERLCPLLQTKWINDRHWSQKPSQRIKANSSKKRKVSLLFDHLEPIELAEHLTYLEFKSFCRISFADYQNYIRSCCMKDNPMMERSITLCNGISQWVQLMVLSRPTAQLRAEVFTKFIHVAQSLHLMHNFNTLMAVVGGLCHSSISRLKETSLHVSHEVTKVLNEMTDLLSSCRNYDNYRQVYSRCAGFKIPILGVHLKDLISVNEAMSDYVEDNKVNVQKLQALYNHINELIQLQQITPQLDANKDLVHLLTLSLDLYYTDDEIYELSYTREPKNSKAPPATPSRPPVVVEWASGVAPKPDPKTISKHVQRMVDSVFKNYDHDENGYISQGDFEKIAASFPFSFCVMDKEKEGLISREEITAYFMRASVICSKLGLGFVHNFQETTYMKPTFCDNCSGFVSQDNCGMNCHRLCKDQVAFECKKNAKGSSTSEGPLTPGSTPGTTGGPEGEEGHTRIVNMLGPLPPKLSMPVGVHCSTQTEGPPAPASPPEPSRLQPVQPSLLAPVPSSLLAPVPPSLTPCPSPVPQRKQRAYAKWENRTSTVLKPREPDEDTKPNYDALETENQKLQKNNETLRKKLRETQREVEILQTLLKRHALHPVVEDSSSSS</sequence>
<dbReference type="PROSITE" id="PS50222">
    <property type="entry name" value="EF_HAND_2"/>
    <property type="match status" value="1"/>
</dbReference>
<evidence type="ECO:0000259" key="18">
    <source>
        <dbReference type="PROSITE" id="PS50222"/>
    </source>
</evidence>
<evidence type="ECO:0000313" key="19">
    <source>
        <dbReference type="Ensembl" id="ENSOTSP00005020793.1"/>
    </source>
</evidence>
<dbReference type="GO" id="GO:0012505">
    <property type="term" value="C:endomembrane system"/>
    <property type="evidence" value="ECO:0007669"/>
    <property type="project" value="UniProtKB-SubCell"/>
</dbReference>
<name>A0A8C8DAN5_ONCTS</name>
<dbReference type="SUPFAM" id="SSF47473">
    <property type="entry name" value="EF-hand"/>
    <property type="match status" value="1"/>
</dbReference>
<evidence type="ECO:0000256" key="3">
    <source>
        <dbReference type="ARBA" id="ARBA00009566"/>
    </source>
</evidence>
<feature type="domain" description="Phorbol-ester/DAG-type" evidence="17">
    <location>
        <begin position="457"/>
        <end position="499"/>
    </location>
</feature>
<organism evidence="19 20">
    <name type="scientific">Oncorhynchus tshawytscha</name>
    <name type="common">Chinook salmon</name>
    <name type="synonym">Salmo tshawytscha</name>
    <dbReference type="NCBI Taxonomy" id="74940"/>
    <lineage>
        <taxon>Eukaryota</taxon>
        <taxon>Metazoa</taxon>
        <taxon>Chordata</taxon>
        <taxon>Craniata</taxon>
        <taxon>Vertebrata</taxon>
        <taxon>Euteleostomi</taxon>
        <taxon>Actinopterygii</taxon>
        <taxon>Neopterygii</taxon>
        <taxon>Teleostei</taxon>
        <taxon>Protacanthopterygii</taxon>
        <taxon>Salmoniformes</taxon>
        <taxon>Salmonidae</taxon>
        <taxon>Salmoninae</taxon>
        <taxon>Oncorhynchus</taxon>
    </lineage>
</organism>
<keyword evidence="6" id="KW-0479">Metal-binding</keyword>
<dbReference type="PANTHER" id="PTHR23113:SF174">
    <property type="entry name" value="RAS GUANYL-RELEASING PROTEIN 1"/>
    <property type="match status" value="1"/>
</dbReference>
<evidence type="ECO:0000256" key="4">
    <source>
        <dbReference type="ARBA" id="ARBA00022490"/>
    </source>
</evidence>
<dbReference type="FunFam" id="1.10.840.10:FF:000003">
    <property type="entry name" value="Ras guanyl-releasing protein 3 isoform 1"/>
    <property type="match status" value="1"/>
</dbReference>
<dbReference type="InterPro" id="IPR023578">
    <property type="entry name" value="Ras_GEF_dom_sf"/>
</dbReference>
<comment type="similarity">
    <text evidence="3">Belongs to the RASGRP family.</text>
</comment>
<dbReference type="GO" id="GO:0005829">
    <property type="term" value="C:cytosol"/>
    <property type="evidence" value="ECO:0007669"/>
    <property type="project" value="UniProtKB-SubCell"/>
</dbReference>
<evidence type="ECO:0000256" key="8">
    <source>
        <dbReference type="ARBA" id="ARBA00022771"/>
    </source>
</evidence>
<dbReference type="GeneTree" id="ENSGT00940000158910"/>
<keyword evidence="10" id="KW-0106">Calcium</keyword>
<dbReference type="GO" id="GO:0005085">
    <property type="term" value="F:guanyl-nucleotide exchange factor activity"/>
    <property type="evidence" value="ECO:0007669"/>
    <property type="project" value="UniProtKB-KW"/>
</dbReference>
<reference evidence="19" key="1">
    <citation type="submission" date="2025-08" db="UniProtKB">
        <authorList>
            <consortium name="Ensembl"/>
        </authorList>
    </citation>
    <scope>IDENTIFICATION</scope>
</reference>
<dbReference type="PANTHER" id="PTHR23113">
    <property type="entry name" value="GUANINE NUCLEOTIDE EXCHANGE FACTOR"/>
    <property type="match status" value="1"/>
</dbReference>
<feature type="compositionally biased region" description="Low complexity" evidence="14">
    <location>
        <begin position="505"/>
        <end position="520"/>
    </location>
</feature>
<keyword evidence="8" id="KW-0863">Zinc-finger</keyword>
<dbReference type="CDD" id="cd00155">
    <property type="entry name" value="RasGEF"/>
    <property type="match status" value="1"/>
</dbReference>
<keyword evidence="15" id="KW-0812">Transmembrane</keyword>
<dbReference type="InterPro" id="IPR001895">
    <property type="entry name" value="RASGEF_cat_dom"/>
</dbReference>
<evidence type="ECO:0000256" key="2">
    <source>
        <dbReference type="ARBA" id="ARBA00004514"/>
    </source>
</evidence>
<dbReference type="GO" id="GO:0005509">
    <property type="term" value="F:calcium ion binding"/>
    <property type="evidence" value="ECO:0007669"/>
    <property type="project" value="InterPro"/>
</dbReference>
<evidence type="ECO:0000256" key="15">
    <source>
        <dbReference type="SAM" id="Phobius"/>
    </source>
</evidence>